<dbReference type="Pfam" id="PF00535">
    <property type="entry name" value="Glycos_transf_2"/>
    <property type="match status" value="1"/>
</dbReference>
<dbReference type="GO" id="GO:0004582">
    <property type="term" value="F:dolichyl-phosphate beta-D-mannosyltransferase activity"/>
    <property type="evidence" value="ECO:0007669"/>
    <property type="project" value="InterPro"/>
</dbReference>
<keyword evidence="3" id="KW-0808">Transferase</keyword>
<gene>
    <name evidence="5" type="ORF">NEH99_03510</name>
</gene>
<dbReference type="CDD" id="cd06442">
    <property type="entry name" value="DPM1_like"/>
    <property type="match status" value="1"/>
</dbReference>
<dbReference type="PANTHER" id="PTHR43398:SF1">
    <property type="entry name" value="DOLICHOL-PHOSPHATE MANNOSYLTRANSFERASE SUBUNIT 1"/>
    <property type="match status" value="1"/>
</dbReference>
<reference evidence="5" key="1">
    <citation type="submission" date="2022-06" db="EMBL/GenBank/DDBJ databases">
        <title>Brachyspira pilosicoli from pigs in Switzerland.</title>
        <authorList>
            <person name="Schmitt S."/>
            <person name="Arnold M."/>
            <person name="Rossano A."/>
            <person name="Perreten V."/>
        </authorList>
    </citation>
    <scope>NUCLEOTIDE SEQUENCE</scope>
    <source>
        <strain evidence="5">MEI4028</strain>
    </source>
</reference>
<name>A0AAJ6GFU4_BRAPL</name>
<evidence type="ECO:0000256" key="3">
    <source>
        <dbReference type="ARBA" id="ARBA00022679"/>
    </source>
</evidence>
<evidence type="ECO:0000259" key="4">
    <source>
        <dbReference type="Pfam" id="PF00535"/>
    </source>
</evidence>
<organism evidence="5 6">
    <name type="scientific">Brachyspira pilosicoli</name>
    <name type="common">Serpulina pilosicoli</name>
    <dbReference type="NCBI Taxonomy" id="52584"/>
    <lineage>
        <taxon>Bacteria</taxon>
        <taxon>Pseudomonadati</taxon>
        <taxon>Spirochaetota</taxon>
        <taxon>Spirochaetia</taxon>
        <taxon>Brachyspirales</taxon>
        <taxon>Brachyspiraceae</taxon>
        <taxon>Brachyspira</taxon>
    </lineage>
</organism>
<keyword evidence="2" id="KW-0328">Glycosyltransferase</keyword>
<evidence type="ECO:0000313" key="6">
    <source>
        <dbReference type="Proteomes" id="UP001242021"/>
    </source>
</evidence>
<evidence type="ECO:0000256" key="1">
    <source>
        <dbReference type="ARBA" id="ARBA00006739"/>
    </source>
</evidence>
<evidence type="ECO:0000313" key="5">
    <source>
        <dbReference type="EMBL" id="WIH95619.1"/>
    </source>
</evidence>
<dbReference type="InterPro" id="IPR039528">
    <property type="entry name" value="DPM1-like"/>
</dbReference>
<dbReference type="Gene3D" id="3.90.550.10">
    <property type="entry name" value="Spore Coat Polysaccharide Biosynthesis Protein SpsA, Chain A"/>
    <property type="match status" value="1"/>
</dbReference>
<dbReference type="GO" id="GO:0016020">
    <property type="term" value="C:membrane"/>
    <property type="evidence" value="ECO:0007669"/>
    <property type="project" value="GOC"/>
</dbReference>
<evidence type="ECO:0000256" key="2">
    <source>
        <dbReference type="ARBA" id="ARBA00022676"/>
    </source>
</evidence>
<dbReference type="RefSeq" id="WP_101503481.1">
    <property type="nucleotide sequence ID" value="NZ_CALHJJ010000063.1"/>
</dbReference>
<protein>
    <submittedName>
        <fullName evidence="5">Polyprenol monophosphomannose synthase</fullName>
    </submittedName>
</protein>
<dbReference type="AlphaFoldDB" id="A0AAJ6GFU4"/>
<dbReference type="Proteomes" id="UP001242021">
    <property type="component" value="Chromosome"/>
</dbReference>
<dbReference type="InterPro" id="IPR029044">
    <property type="entry name" value="Nucleotide-diphossugar_trans"/>
</dbReference>
<dbReference type="EMBL" id="CP098754">
    <property type="protein sequence ID" value="WIH95619.1"/>
    <property type="molecule type" value="Genomic_DNA"/>
</dbReference>
<sequence length="240" mass="27835">MKAIIIIPTYNEKDNIEKMLNTVLALPEYIEILVVDDNSPDGTASIVEKYLDNNRVHLLKREKKEGLGPAYIAGFKHSFQYNPDYVIEMDADFSHDPNFVVNFVDRMEKENLDLVIGSRYCNGISVVNWPLRRLFLSYYGNRYASFILGSKIMDITGGFKCFRVSVLKTMNFDNILSAGYSFQIEMNYSFESTGKKIAEEPIIFYERRSGQSKMSKNIIAEALFRVVRLRFRDKSKYFNK</sequence>
<proteinExistence type="inferred from homology"/>
<dbReference type="SUPFAM" id="SSF53448">
    <property type="entry name" value="Nucleotide-diphospho-sugar transferases"/>
    <property type="match status" value="1"/>
</dbReference>
<feature type="domain" description="Glycosyltransferase 2-like" evidence="4">
    <location>
        <begin position="5"/>
        <end position="168"/>
    </location>
</feature>
<dbReference type="PANTHER" id="PTHR43398">
    <property type="entry name" value="DOLICHOL-PHOSPHATE MANNOSYLTRANSFERASE SUBUNIT 1"/>
    <property type="match status" value="1"/>
</dbReference>
<dbReference type="FunFam" id="3.90.550.10:FF:000122">
    <property type="entry name" value="Dolichol-phosphate mannosyltransferase subunit 1"/>
    <property type="match status" value="1"/>
</dbReference>
<accession>A0AAJ6GFU4</accession>
<dbReference type="GO" id="GO:0009247">
    <property type="term" value="P:glycolipid biosynthetic process"/>
    <property type="evidence" value="ECO:0007669"/>
    <property type="project" value="TreeGrafter"/>
</dbReference>
<dbReference type="InterPro" id="IPR001173">
    <property type="entry name" value="Glyco_trans_2-like"/>
</dbReference>
<comment type="similarity">
    <text evidence="1">Belongs to the glycosyltransferase 2 family.</text>
</comment>